<dbReference type="GO" id="GO:0004315">
    <property type="term" value="F:3-oxoacyl-[acyl-carrier-protein] synthase activity"/>
    <property type="evidence" value="ECO:0007669"/>
    <property type="project" value="UniProtKB-UniRule"/>
</dbReference>
<keyword evidence="7" id="KW-0276">Fatty acid metabolism</keyword>
<sequence length="415" mass="43443">MTPYKRVVITGTGAVSPLGNTVQENWEKLLAGNSGIGALTRFDTTGFRCRIGGEVKNFSTDALLDPKEAKRLDMFCHFAVAAADQAVNQAGISGSEHGVNPERIGVMVSSGIGGLGTLSQQIQNLLDKGPGRVSPLTVPMMISDMAAGYLAIRYQFQGPNFGLVSACASGLHSIGEAFWMIRRGDADVILAGGTEAGITPIGQASFSSMHALSERNDDPTHASRPFDRDRDGFVPAEGAGILVLEDAEHAARRGATALAEVIGYGLSGDAFHITAPHSEGLGAARAICNAFTCAELPISALDYVNAHGTSTPLNDKVETLALKRALGEHAYRVAISSTKSMTGHMLGAAGGFESVVCALALKNGVIPGTMNYQTPDPDCDLNYTPNQCRELPLKVALNVSLGFGGHNAAVLFKAM</sequence>
<dbReference type="AlphaFoldDB" id="A0AAE3VGX3"/>
<comment type="pathway">
    <text evidence="1 11">Lipid metabolism; fatty acid biosynthesis.</text>
</comment>
<dbReference type="GO" id="GO:0030497">
    <property type="term" value="P:fatty acid elongation"/>
    <property type="evidence" value="ECO:0007669"/>
    <property type="project" value="UniProtKB-ARBA"/>
</dbReference>
<dbReference type="SUPFAM" id="SSF53901">
    <property type="entry name" value="Thiolase-like"/>
    <property type="match status" value="2"/>
</dbReference>
<dbReference type="Pfam" id="PF00109">
    <property type="entry name" value="ketoacyl-synt"/>
    <property type="match status" value="1"/>
</dbReference>
<feature type="domain" description="Ketosynthase family 3 (KS3)" evidence="15">
    <location>
        <begin position="4"/>
        <end position="414"/>
    </location>
</feature>
<evidence type="ECO:0000313" key="16">
    <source>
        <dbReference type="EMBL" id="MDQ0290225.1"/>
    </source>
</evidence>
<dbReference type="PANTHER" id="PTHR11712">
    <property type="entry name" value="POLYKETIDE SYNTHASE-RELATED"/>
    <property type="match status" value="1"/>
</dbReference>
<dbReference type="InterPro" id="IPR020841">
    <property type="entry name" value="PKS_Beta-ketoAc_synthase_dom"/>
</dbReference>
<dbReference type="Proteomes" id="UP001238163">
    <property type="component" value="Unassembled WGS sequence"/>
</dbReference>
<name>A0AAE3VGX3_9BACT</name>
<dbReference type="SMART" id="SM00825">
    <property type="entry name" value="PKS_KS"/>
    <property type="match status" value="1"/>
</dbReference>
<dbReference type="PROSITE" id="PS52004">
    <property type="entry name" value="KS3_2"/>
    <property type="match status" value="1"/>
</dbReference>
<evidence type="ECO:0000256" key="4">
    <source>
        <dbReference type="ARBA" id="ARBA00014657"/>
    </source>
</evidence>
<evidence type="ECO:0000256" key="7">
    <source>
        <dbReference type="ARBA" id="ARBA00022832"/>
    </source>
</evidence>
<protein>
    <recommendedName>
        <fullName evidence="4 11">3-oxoacyl-[acyl-carrier-protein] synthase 2</fullName>
        <ecNumber evidence="3 11">2.3.1.179</ecNumber>
    </recommendedName>
</protein>
<dbReference type="CDD" id="cd00834">
    <property type="entry name" value="KAS_I_II"/>
    <property type="match status" value="1"/>
</dbReference>
<keyword evidence="6 11" id="KW-0808">Transferase</keyword>
<dbReference type="InterPro" id="IPR000794">
    <property type="entry name" value="Beta-ketoacyl_synthase"/>
</dbReference>
<dbReference type="EMBL" id="JAUSVL010000001">
    <property type="protein sequence ID" value="MDQ0290225.1"/>
    <property type="molecule type" value="Genomic_DNA"/>
</dbReference>
<evidence type="ECO:0000256" key="6">
    <source>
        <dbReference type="ARBA" id="ARBA00022679"/>
    </source>
</evidence>
<proteinExistence type="inferred from homology"/>
<keyword evidence="5 11" id="KW-0444">Lipid biosynthesis</keyword>
<evidence type="ECO:0000256" key="8">
    <source>
        <dbReference type="ARBA" id="ARBA00023098"/>
    </source>
</evidence>
<dbReference type="Gene3D" id="3.40.47.10">
    <property type="match status" value="1"/>
</dbReference>
<dbReference type="Pfam" id="PF02801">
    <property type="entry name" value="Ketoacyl-synt_C"/>
    <property type="match status" value="1"/>
</dbReference>
<evidence type="ECO:0000259" key="15">
    <source>
        <dbReference type="PROSITE" id="PS52004"/>
    </source>
</evidence>
<comment type="catalytic activity">
    <reaction evidence="11">
        <text>a fatty acyl-[ACP] + malonyl-[ACP] + H(+) = a 3-oxoacyl-[ACP] + holo-[ACP] + CO2</text>
        <dbReference type="Rhea" id="RHEA:22836"/>
        <dbReference type="Rhea" id="RHEA-COMP:9623"/>
        <dbReference type="Rhea" id="RHEA-COMP:9685"/>
        <dbReference type="Rhea" id="RHEA-COMP:9916"/>
        <dbReference type="Rhea" id="RHEA-COMP:14125"/>
        <dbReference type="ChEBI" id="CHEBI:15378"/>
        <dbReference type="ChEBI" id="CHEBI:16526"/>
        <dbReference type="ChEBI" id="CHEBI:64479"/>
        <dbReference type="ChEBI" id="CHEBI:78449"/>
        <dbReference type="ChEBI" id="CHEBI:78776"/>
        <dbReference type="ChEBI" id="CHEBI:138651"/>
    </reaction>
</comment>
<evidence type="ECO:0000256" key="2">
    <source>
        <dbReference type="ARBA" id="ARBA00008467"/>
    </source>
</evidence>
<feature type="active site" description="For beta-ketoacyl synthase activity" evidence="12">
    <location>
        <position position="167"/>
    </location>
</feature>
<comment type="caution">
    <text evidence="16">The sequence shown here is derived from an EMBL/GenBank/DDBJ whole genome shotgun (WGS) entry which is preliminary data.</text>
</comment>
<evidence type="ECO:0000256" key="9">
    <source>
        <dbReference type="ARBA" id="ARBA00023160"/>
    </source>
</evidence>
<keyword evidence="9 11" id="KW-0275">Fatty acid biosynthesis</keyword>
<comment type="catalytic activity">
    <reaction evidence="11">
        <text>(9Z)-hexadecenoyl-[ACP] + malonyl-[ACP] + H(+) = 3-oxo-(11Z)-octadecenoyl-[ACP] + holo-[ACP] + CO2</text>
        <dbReference type="Rhea" id="RHEA:55040"/>
        <dbReference type="Rhea" id="RHEA-COMP:9623"/>
        <dbReference type="Rhea" id="RHEA-COMP:9685"/>
        <dbReference type="Rhea" id="RHEA-COMP:10800"/>
        <dbReference type="Rhea" id="RHEA-COMP:14074"/>
        <dbReference type="ChEBI" id="CHEBI:15378"/>
        <dbReference type="ChEBI" id="CHEBI:16526"/>
        <dbReference type="ChEBI" id="CHEBI:64479"/>
        <dbReference type="ChEBI" id="CHEBI:78449"/>
        <dbReference type="ChEBI" id="CHEBI:83989"/>
        <dbReference type="ChEBI" id="CHEBI:138538"/>
        <dbReference type="EC" id="2.3.1.179"/>
    </reaction>
</comment>
<evidence type="ECO:0000256" key="14">
    <source>
        <dbReference type="SAM" id="MobiDB-lite"/>
    </source>
</evidence>
<dbReference type="FunFam" id="3.40.47.10:FF:000029">
    <property type="entry name" value="3-oxoacyl-[acyl-carrier-protein] synthase 1"/>
    <property type="match status" value="1"/>
</dbReference>
<accession>A0AAE3VGX3</accession>
<evidence type="ECO:0000256" key="10">
    <source>
        <dbReference type="ARBA" id="ARBA00023315"/>
    </source>
</evidence>
<dbReference type="PIRSF" id="PIRSF000447">
    <property type="entry name" value="KAS_II"/>
    <property type="match status" value="1"/>
</dbReference>
<evidence type="ECO:0000256" key="1">
    <source>
        <dbReference type="ARBA" id="ARBA00005194"/>
    </source>
</evidence>
<reference evidence="16" key="1">
    <citation type="submission" date="2023-07" db="EMBL/GenBank/DDBJ databases">
        <title>Genomic Encyclopedia of Type Strains, Phase IV (KMG-IV): sequencing the most valuable type-strain genomes for metagenomic binning, comparative biology and taxonomic classification.</title>
        <authorList>
            <person name="Goeker M."/>
        </authorList>
    </citation>
    <scope>NUCLEOTIDE SEQUENCE</scope>
    <source>
        <strain evidence="16">DSM 24202</strain>
    </source>
</reference>
<dbReference type="FunFam" id="3.40.47.10:FF:000018">
    <property type="entry name" value="3-oxoacyl-[acyl-carrier-protein] synthase 2"/>
    <property type="match status" value="1"/>
</dbReference>
<keyword evidence="17" id="KW-1185">Reference proteome</keyword>
<evidence type="ECO:0000256" key="3">
    <source>
        <dbReference type="ARBA" id="ARBA00012356"/>
    </source>
</evidence>
<dbReference type="InterPro" id="IPR016039">
    <property type="entry name" value="Thiolase-like"/>
</dbReference>
<evidence type="ECO:0000313" key="17">
    <source>
        <dbReference type="Proteomes" id="UP001238163"/>
    </source>
</evidence>
<evidence type="ECO:0000256" key="13">
    <source>
        <dbReference type="RuleBase" id="RU003694"/>
    </source>
</evidence>
<gene>
    <name evidence="16" type="ORF">J3R75_002332</name>
</gene>
<evidence type="ECO:0000256" key="12">
    <source>
        <dbReference type="PIRSR" id="PIRSR000447-1"/>
    </source>
</evidence>
<organism evidence="16 17">
    <name type="scientific">Oligosphaera ethanolica</name>
    <dbReference type="NCBI Taxonomy" id="760260"/>
    <lineage>
        <taxon>Bacteria</taxon>
        <taxon>Pseudomonadati</taxon>
        <taxon>Lentisphaerota</taxon>
        <taxon>Oligosphaeria</taxon>
        <taxon>Oligosphaerales</taxon>
        <taxon>Oligosphaeraceae</taxon>
        <taxon>Oligosphaera</taxon>
    </lineage>
</organism>
<dbReference type="PROSITE" id="PS00606">
    <property type="entry name" value="KS3_1"/>
    <property type="match status" value="1"/>
</dbReference>
<dbReference type="InterPro" id="IPR014030">
    <property type="entry name" value="Ketoacyl_synth_N"/>
</dbReference>
<dbReference type="InterPro" id="IPR017568">
    <property type="entry name" value="3-oxoacyl-ACP_synth-2"/>
</dbReference>
<evidence type="ECO:0000256" key="11">
    <source>
        <dbReference type="PIRNR" id="PIRNR000447"/>
    </source>
</evidence>
<keyword evidence="10 11" id="KW-0012">Acyltransferase</keyword>
<dbReference type="PANTHER" id="PTHR11712:SF336">
    <property type="entry name" value="3-OXOACYL-[ACYL-CARRIER-PROTEIN] SYNTHASE, MITOCHONDRIAL"/>
    <property type="match status" value="1"/>
</dbReference>
<dbReference type="NCBIfam" id="TIGR03150">
    <property type="entry name" value="fabF"/>
    <property type="match status" value="1"/>
</dbReference>
<feature type="region of interest" description="Disordered" evidence="14">
    <location>
        <begin position="212"/>
        <end position="232"/>
    </location>
</feature>
<keyword evidence="8" id="KW-0443">Lipid metabolism</keyword>
<evidence type="ECO:0000256" key="5">
    <source>
        <dbReference type="ARBA" id="ARBA00022516"/>
    </source>
</evidence>
<dbReference type="InterPro" id="IPR014031">
    <property type="entry name" value="Ketoacyl_synth_C"/>
</dbReference>
<dbReference type="NCBIfam" id="NF005589">
    <property type="entry name" value="PRK07314.1"/>
    <property type="match status" value="1"/>
</dbReference>
<dbReference type="RefSeq" id="WP_307261637.1">
    <property type="nucleotide sequence ID" value="NZ_JAUSVL010000001.1"/>
</dbReference>
<comment type="function">
    <text evidence="11">Involved in the type II fatty acid elongation cycle. Catalyzes the elongation of a wide range of acyl-ACP by the addition of two carbons from malonyl-ACP to an acyl acceptor. Can efficiently catalyze the conversion of palmitoleoyl-ACP (cis-hexadec-9-enoyl-ACP) to cis-vaccenoyl-ACP (cis-octadec-11-enoyl-ACP), an essential step in the thermal regulation of fatty acid composition.</text>
</comment>
<comment type="similarity">
    <text evidence="2 11 13">Belongs to the thiolase-like superfamily. Beta-ketoacyl-ACP synthases family.</text>
</comment>
<dbReference type="InterPro" id="IPR018201">
    <property type="entry name" value="Ketoacyl_synth_AS"/>
</dbReference>
<dbReference type="GO" id="GO:0005829">
    <property type="term" value="C:cytosol"/>
    <property type="evidence" value="ECO:0007669"/>
    <property type="project" value="TreeGrafter"/>
</dbReference>
<dbReference type="EC" id="2.3.1.179" evidence="3 11"/>